<dbReference type="AlphaFoldDB" id="A0A4Y2Q051"/>
<dbReference type="GO" id="GO:0060090">
    <property type="term" value="F:molecular adaptor activity"/>
    <property type="evidence" value="ECO:0007669"/>
    <property type="project" value="TreeGrafter"/>
</dbReference>
<dbReference type="PANTHER" id="PTHR13162:SF8">
    <property type="entry name" value="CCR4-NOT TRANSCRIPTION COMPLEX SUBUNIT 1"/>
    <property type="match status" value="1"/>
</dbReference>
<dbReference type="GO" id="GO:0000932">
    <property type="term" value="C:P-body"/>
    <property type="evidence" value="ECO:0007669"/>
    <property type="project" value="TreeGrafter"/>
</dbReference>
<dbReference type="InterPro" id="IPR032191">
    <property type="entry name" value="CNOT1_CAF1_bind"/>
</dbReference>
<dbReference type="Proteomes" id="UP000499080">
    <property type="component" value="Unassembled WGS sequence"/>
</dbReference>
<feature type="domain" description="CCR4-NOT transcription complex subunit 1 CAF1-binding" evidence="1">
    <location>
        <begin position="2"/>
        <end position="131"/>
    </location>
</feature>
<organism evidence="2 3">
    <name type="scientific">Araneus ventricosus</name>
    <name type="common">Orbweaver spider</name>
    <name type="synonym">Epeira ventricosa</name>
    <dbReference type="NCBI Taxonomy" id="182803"/>
    <lineage>
        <taxon>Eukaryota</taxon>
        <taxon>Metazoa</taxon>
        <taxon>Ecdysozoa</taxon>
        <taxon>Arthropoda</taxon>
        <taxon>Chelicerata</taxon>
        <taxon>Arachnida</taxon>
        <taxon>Araneae</taxon>
        <taxon>Araneomorphae</taxon>
        <taxon>Entelegynae</taxon>
        <taxon>Araneoidea</taxon>
        <taxon>Araneidae</taxon>
        <taxon>Araneus</taxon>
    </lineage>
</organism>
<proteinExistence type="predicted"/>
<dbReference type="OrthoDB" id="1933107at2759"/>
<reference evidence="2 3" key="1">
    <citation type="journal article" date="2019" name="Sci. Rep.">
        <title>Orb-weaving spider Araneus ventricosus genome elucidates the spidroin gene catalogue.</title>
        <authorList>
            <person name="Kono N."/>
            <person name="Nakamura H."/>
            <person name="Ohtoshi R."/>
            <person name="Moran D.A.P."/>
            <person name="Shinohara A."/>
            <person name="Yoshida Y."/>
            <person name="Fujiwara M."/>
            <person name="Mori M."/>
            <person name="Tomita M."/>
            <person name="Arakawa K."/>
        </authorList>
    </citation>
    <scope>NUCLEOTIDE SEQUENCE [LARGE SCALE GENOMIC DNA]</scope>
</reference>
<dbReference type="EMBL" id="BGPR01218225">
    <property type="protein sequence ID" value="GBN56804.1"/>
    <property type="molecule type" value="Genomic_DNA"/>
</dbReference>
<protein>
    <submittedName>
        <fullName evidence="2">CCR4-NOT transcription complex subunit 1</fullName>
    </submittedName>
</protein>
<evidence type="ECO:0000313" key="3">
    <source>
        <dbReference type="Proteomes" id="UP000499080"/>
    </source>
</evidence>
<evidence type="ECO:0000313" key="2">
    <source>
        <dbReference type="EMBL" id="GBN56804.1"/>
    </source>
</evidence>
<keyword evidence="3" id="KW-1185">Reference proteome</keyword>
<dbReference type="GO" id="GO:0017148">
    <property type="term" value="P:negative regulation of translation"/>
    <property type="evidence" value="ECO:0007669"/>
    <property type="project" value="InterPro"/>
</dbReference>
<name>A0A4Y2Q051_ARAVE</name>
<feature type="non-terminal residue" evidence="2">
    <location>
        <position position="1"/>
    </location>
</feature>
<dbReference type="GO" id="GO:0000288">
    <property type="term" value="P:nuclear-transcribed mRNA catabolic process, deadenylation-dependent decay"/>
    <property type="evidence" value="ECO:0007669"/>
    <property type="project" value="TreeGrafter"/>
</dbReference>
<evidence type="ECO:0000259" key="1">
    <source>
        <dbReference type="Pfam" id="PF16415"/>
    </source>
</evidence>
<gene>
    <name evidence="2" type="primary">Cnot1_4</name>
    <name evidence="2" type="ORF">AVEN_230533_1</name>
</gene>
<dbReference type="GO" id="GO:0030015">
    <property type="term" value="C:CCR4-NOT core complex"/>
    <property type="evidence" value="ECO:0007669"/>
    <property type="project" value="InterPro"/>
</dbReference>
<accession>A0A4Y2Q051</accession>
<dbReference type="PANTHER" id="PTHR13162">
    <property type="entry name" value="CCR4-NOT TRANSCRIPTION COMPLEX"/>
    <property type="match status" value="1"/>
</dbReference>
<comment type="caution">
    <text evidence="2">The sequence shown here is derived from an EMBL/GenBank/DDBJ whole genome shotgun (WGS) entry which is preliminary data.</text>
</comment>
<dbReference type="Gene3D" id="1.25.40.180">
    <property type="match status" value="1"/>
</dbReference>
<dbReference type="Pfam" id="PF16415">
    <property type="entry name" value="CNOT1_CAF1_bind"/>
    <property type="match status" value="1"/>
</dbReference>
<dbReference type="InterPro" id="IPR040398">
    <property type="entry name" value="Not1"/>
</dbReference>
<feature type="non-terminal residue" evidence="2">
    <location>
        <position position="131"/>
    </location>
</feature>
<sequence>TDEFRDIVTEEYWPWASQYLVMKRASIEPNFHTLYSNFLDTLKLSDLTKLVIRETFRNIKVLLRSDKTVANFSDRSLLKNLGHWLGILTLAKCKPIHQIEIDIKSLIIEAYHNGSHELLYVIPFVAKVLES</sequence>